<protein>
    <submittedName>
        <fullName evidence="1">Uncharacterized protein</fullName>
    </submittedName>
</protein>
<dbReference type="AlphaFoldDB" id="A0A7R8WV66"/>
<proteinExistence type="predicted"/>
<gene>
    <name evidence="1" type="ORF">CTOB1V02_LOCUS12911</name>
</gene>
<feature type="non-terminal residue" evidence="1">
    <location>
        <position position="1"/>
    </location>
</feature>
<dbReference type="EMBL" id="OB671167">
    <property type="protein sequence ID" value="CAD7235095.1"/>
    <property type="molecule type" value="Genomic_DNA"/>
</dbReference>
<reference evidence="1" key="1">
    <citation type="submission" date="2020-11" db="EMBL/GenBank/DDBJ databases">
        <authorList>
            <person name="Tran Van P."/>
        </authorList>
    </citation>
    <scope>NUCLEOTIDE SEQUENCE</scope>
</reference>
<accession>A0A7R8WV66</accession>
<organism evidence="1">
    <name type="scientific">Cyprideis torosa</name>
    <dbReference type="NCBI Taxonomy" id="163714"/>
    <lineage>
        <taxon>Eukaryota</taxon>
        <taxon>Metazoa</taxon>
        <taxon>Ecdysozoa</taxon>
        <taxon>Arthropoda</taxon>
        <taxon>Crustacea</taxon>
        <taxon>Oligostraca</taxon>
        <taxon>Ostracoda</taxon>
        <taxon>Podocopa</taxon>
        <taxon>Podocopida</taxon>
        <taxon>Cytherocopina</taxon>
        <taxon>Cytheroidea</taxon>
        <taxon>Cytherideidae</taxon>
        <taxon>Cyprideis</taxon>
    </lineage>
</organism>
<name>A0A7R8WV66_9CRUS</name>
<evidence type="ECO:0000313" key="1">
    <source>
        <dbReference type="EMBL" id="CAD7235095.1"/>
    </source>
</evidence>
<sequence>TAEDTSDAADPYQGRRTAANKNQAFLSPSIGAPSMRPAVNSSYLLMTDEPLSILATGISTEVMNKYLRLRNHRTISSPATAVTTPVRVSKPIRQRSSSESSVSRDVTPFICHQLISRFPLSKPNLARVPREVPANSEHTGDHLPRRRHVLLELGRTPTGRLVGPSPCGPLALLNTPVTSCIQELQ</sequence>
<feature type="non-terminal residue" evidence="1">
    <location>
        <position position="185"/>
    </location>
</feature>